<reference evidence="7 8" key="1">
    <citation type="submission" date="2019-03" db="EMBL/GenBank/DDBJ databases">
        <title>Genomic Encyclopedia of Type Strains, Phase IV (KMG-IV): sequencing the most valuable type-strain genomes for metagenomic binning, comparative biology and taxonomic classification.</title>
        <authorList>
            <person name="Goeker M."/>
        </authorList>
    </citation>
    <scope>NUCLEOTIDE SEQUENCE [LARGE SCALE GENOMIC DNA]</scope>
    <source>
        <strain evidence="7 8">DSM 101</strain>
    </source>
</reference>
<keyword evidence="3" id="KW-0949">S-adenosyl-L-methionine</keyword>
<keyword evidence="5" id="KW-0472">Membrane</keyword>
<dbReference type="SUPFAM" id="SSF53335">
    <property type="entry name" value="S-adenosyl-L-methionine-dependent methyltransferases"/>
    <property type="match status" value="1"/>
</dbReference>
<evidence type="ECO:0000256" key="2">
    <source>
        <dbReference type="ARBA" id="ARBA00022679"/>
    </source>
</evidence>
<keyword evidence="2 7" id="KW-0808">Transferase</keyword>
<dbReference type="Pfam" id="PF13847">
    <property type="entry name" value="Methyltransf_31"/>
    <property type="match status" value="1"/>
</dbReference>
<dbReference type="InterPro" id="IPR029063">
    <property type="entry name" value="SAM-dependent_MTases_sf"/>
</dbReference>
<keyword evidence="5" id="KW-1133">Transmembrane helix</keyword>
<keyword evidence="1 7" id="KW-0489">Methyltransferase</keyword>
<sequence length="343" mass="36346">MLQAIDASSTVSNCIKSESIHQYVTMPKRVSRRVPRSTVLAGAVAAVMSAGALTLAAPALAQTAPPVTAPPAIAPPPAAAPPDIIAPGAETIAPGAQTTAPAEEGYDPKSGQPGKDVVWVPTPDTLVQRMLDMAAVGPQDYLIDLGAGDGRTVIAAAQRGLRAHGIEYNPDMVTLAKRRAEAAGVADRATFEQADIFETDFSKAQVLTLFLLPELNERLRPQILELEPGTRVVSNSFAMGDWEADRVDRLGDECRQWCTALMWIVPAKVEGDWRLGEQPLRLTQTYQKVTGDLGGTPIENGRVVGKELRFTAGGIEYVGAVVGNSLSGTASDGPMKNWTAVRS</sequence>
<dbReference type="PANTHER" id="PTHR13610">
    <property type="entry name" value="METHYLTRANSFERASE DOMAIN-CONTAINING PROTEIN"/>
    <property type="match status" value="1"/>
</dbReference>
<feature type="region of interest" description="Disordered" evidence="4">
    <location>
        <begin position="96"/>
        <end position="117"/>
    </location>
</feature>
<dbReference type="GO" id="GO:0032259">
    <property type="term" value="P:methylation"/>
    <property type="evidence" value="ECO:0007669"/>
    <property type="project" value="UniProtKB-KW"/>
</dbReference>
<evidence type="ECO:0000256" key="5">
    <source>
        <dbReference type="SAM" id="Phobius"/>
    </source>
</evidence>
<dbReference type="PANTHER" id="PTHR13610:SF11">
    <property type="entry name" value="METHYLTRANSFERASE DOMAIN-CONTAINING PROTEIN"/>
    <property type="match status" value="1"/>
</dbReference>
<evidence type="ECO:0000256" key="3">
    <source>
        <dbReference type="ARBA" id="ARBA00022691"/>
    </source>
</evidence>
<dbReference type="InterPro" id="IPR026170">
    <property type="entry name" value="FAM173A/B"/>
</dbReference>
<accession>A0A4R1IGS2</accession>
<protein>
    <submittedName>
        <fullName evidence="7">Methyltransferase family protein</fullName>
    </submittedName>
</protein>
<keyword evidence="5" id="KW-0812">Transmembrane</keyword>
<dbReference type="Gene3D" id="3.40.50.150">
    <property type="entry name" value="Vaccinia Virus protein VP39"/>
    <property type="match status" value="1"/>
</dbReference>
<dbReference type="GO" id="GO:0016279">
    <property type="term" value="F:protein-lysine N-methyltransferase activity"/>
    <property type="evidence" value="ECO:0007669"/>
    <property type="project" value="InterPro"/>
</dbReference>
<gene>
    <name evidence="7" type="ORF">EV667_0603</name>
</gene>
<dbReference type="EMBL" id="SMFY01000001">
    <property type="protein sequence ID" value="TCK30512.1"/>
    <property type="molecule type" value="Genomic_DNA"/>
</dbReference>
<comment type="caution">
    <text evidence="7">The sequence shown here is derived from an EMBL/GenBank/DDBJ whole genome shotgun (WGS) entry which is preliminary data.</text>
</comment>
<evidence type="ECO:0000259" key="6">
    <source>
        <dbReference type="Pfam" id="PF13847"/>
    </source>
</evidence>
<evidence type="ECO:0000313" key="8">
    <source>
        <dbReference type="Proteomes" id="UP000295030"/>
    </source>
</evidence>
<dbReference type="CDD" id="cd02440">
    <property type="entry name" value="AdoMet_MTases"/>
    <property type="match status" value="1"/>
</dbReference>
<name>A0A4R1IGS2_ANCAQ</name>
<dbReference type="AlphaFoldDB" id="A0A4R1IGS2"/>
<evidence type="ECO:0000256" key="1">
    <source>
        <dbReference type="ARBA" id="ARBA00022603"/>
    </source>
</evidence>
<organism evidence="7 8">
    <name type="scientific">Ancylobacter aquaticus</name>
    <dbReference type="NCBI Taxonomy" id="100"/>
    <lineage>
        <taxon>Bacteria</taxon>
        <taxon>Pseudomonadati</taxon>
        <taxon>Pseudomonadota</taxon>
        <taxon>Alphaproteobacteria</taxon>
        <taxon>Hyphomicrobiales</taxon>
        <taxon>Xanthobacteraceae</taxon>
        <taxon>Ancylobacter</taxon>
    </lineage>
</organism>
<dbReference type="Proteomes" id="UP000295030">
    <property type="component" value="Unassembled WGS sequence"/>
</dbReference>
<feature type="domain" description="Methyltransferase" evidence="6">
    <location>
        <begin position="142"/>
        <end position="238"/>
    </location>
</feature>
<evidence type="ECO:0000256" key="4">
    <source>
        <dbReference type="SAM" id="MobiDB-lite"/>
    </source>
</evidence>
<keyword evidence="8" id="KW-1185">Reference proteome</keyword>
<evidence type="ECO:0000313" key="7">
    <source>
        <dbReference type="EMBL" id="TCK30512.1"/>
    </source>
</evidence>
<proteinExistence type="predicted"/>
<dbReference type="InterPro" id="IPR025714">
    <property type="entry name" value="Methyltranfer_dom"/>
</dbReference>
<feature type="transmembrane region" description="Helical" evidence="5">
    <location>
        <begin position="38"/>
        <end position="61"/>
    </location>
</feature>